<name>A0AAU7JHS2_9HYPH</name>
<evidence type="ECO:0000256" key="5">
    <source>
        <dbReference type="PROSITE-ProRule" id="PRU00182"/>
    </source>
</evidence>
<dbReference type="Gene3D" id="3.30.70.1560">
    <property type="entry name" value="Alpha-L RNA-binding motif"/>
    <property type="match status" value="1"/>
</dbReference>
<dbReference type="PANTHER" id="PTHR47683:SF3">
    <property type="entry name" value="RIBOSOMAL LARGE SUBUNIT PSEUDOURIDINE SYNTHASE B"/>
    <property type="match status" value="1"/>
</dbReference>
<dbReference type="InterPro" id="IPR036986">
    <property type="entry name" value="S4_RNA-bd_sf"/>
</dbReference>
<evidence type="ECO:0000256" key="4">
    <source>
        <dbReference type="ARBA" id="ARBA00023235"/>
    </source>
</evidence>
<dbReference type="GO" id="GO:0003723">
    <property type="term" value="F:RNA binding"/>
    <property type="evidence" value="ECO:0007669"/>
    <property type="project" value="UniProtKB-KW"/>
</dbReference>
<dbReference type="PROSITE" id="PS01149">
    <property type="entry name" value="PSI_RSU"/>
    <property type="match status" value="1"/>
</dbReference>
<dbReference type="InterPro" id="IPR006145">
    <property type="entry name" value="PsdUridine_synth_RsuA/RluA"/>
</dbReference>
<evidence type="ECO:0000256" key="1">
    <source>
        <dbReference type="ARBA" id="ARBA00000073"/>
    </source>
</evidence>
<comment type="catalytic activity">
    <reaction evidence="1">
        <text>a uridine in RNA = a pseudouridine in RNA</text>
        <dbReference type="Rhea" id="RHEA:48348"/>
        <dbReference type="Rhea" id="RHEA-COMP:12068"/>
        <dbReference type="Rhea" id="RHEA-COMP:12069"/>
        <dbReference type="ChEBI" id="CHEBI:65314"/>
        <dbReference type="ChEBI" id="CHEBI:65315"/>
    </reaction>
</comment>
<feature type="compositionally biased region" description="Basic and acidic residues" evidence="7">
    <location>
        <begin position="423"/>
        <end position="444"/>
    </location>
</feature>
<feature type="compositionally biased region" description="Basic and acidic residues" evidence="7">
    <location>
        <begin position="650"/>
        <end position="690"/>
    </location>
</feature>
<feature type="region of interest" description="Disordered" evidence="7">
    <location>
        <begin position="420"/>
        <end position="741"/>
    </location>
</feature>
<dbReference type="RefSeq" id="WP_406856557.1">
    <property type="nucleotide sequence ID" value="NZ_CP157484.1"/>
</dbReference>
<evidence type="ECO:0000256" key="6">
    <source>
        <dbReference type="RuleBase" id="RU003887"/>
    </source>
</evidence>
<evidence type="ECO:0000259" key="8">
    <source>
        <dbReference type="SMART" id="SM00363"/>
    </source>
</evidence>
<dbReference type="EMBL" id="CP157484">
    <property type="protein sequence ID" value="XBO39710.1"/>
    <property type="molecule type" value="Genomic_DNA"/>
</dbReference>
<evidence type="ECO:0000256" key="3">
    <source>
        <dbReference type="ARBA" id="ARBA00022884"/>
    </source>
</evidence>
<dbReference type="Gene3D" id="3.10.290.10">
    <property type="entry name" value="RNA-binding S4 domain"/>
    <property type="match status" value="1"/>
</dbReference>
<feature type="compositionally biased region" description="Basic and acidic residues" evidence="7">
    <location>
        <begin position="68"/>
        <end position="108"/>
    </location>
</feature>
<feature type="domain" description="RNA-binding S4" evidence="8">
    <location>
        <begin position="168"/>
        <end position="227"/>
    </location>
</feature>
<dbReference type="PROSITE" id="PS50889">
    <property type="entry name" value="S4"/>
    <property type="match status" value="1"/>
</dbReference>
<comment type="similarity">
    <text evidence="2 6">Belongs to the pseudouridine synthase RsuA family.</text>
</comment>
<gene>
    <name evidence="9" type="ORF">ABEG18_02690</name>
</gene>
<feature type="compositionally biased region" description="Low complexity" evidence="7">
    <location>
        <begin position="56"/>
        <end position="65"/>
    </location>
</feature>
<dbReference type="InterPro" id="IPR020103">
    <property type="entry name" value="PsdUridine_synth_cat_dom_sf"/>
</dbReference>
<dbReference type="NCBIfam" id="TIGR00093">
    <property type="entry name" value="pseudouridine synthase"/>
    <property type="match status" value="1"/>
</dbReference>
<proteinExistence type="inferred from homology"/>
<dbReference type="InterPro" id="IPR002942">
    <property type="entry name" value="S4_RNA-bd"/>
</dbReference>
<dbReference type="FunFam" id="3.10.290.10:FF:000003">
    <property type="entry name" value="Pseudouridine synthase"/>
    <property type="match status" value="1"/>
</dbReference>
<dbReference type="Pfam" id="PF00849">
    <property type="entry name" value="PseudoU_synth_2"/>
    <property type="match status" value="1"/>
</dbReference>
<feature type="compositionally biased region" description="Gly residues" evidence="7">
    <location>
        <begin position="710"/>
        <end position="733"/>
    </location>
</feature>
<accession>A0AAU7JHS2</accession>
<feature type="compositionally biased region" description="Basic and acidic residues" evidence="7">
    <location>
        <begin position="474"/>
        <end position="498"/>
    </location>
</feature>
<organism evidence="9">
    <name type="scientific">Alsobacter sp. KACC 23698</name>
    <dbReference type="NCBI Taxonomy" id="3149229"/>
    <lineage>
        <taxon>Bacteria</taxon>
        <taxon>Pseudomonadati</taxon>
        <taxon>Pseudomonadota</taxon>
        <taxon>Alphaproteobacteria</taxon>
        <taxon>Hyphomicrobiales</taxon>
        <taxon>Alsobacteraceae</taxon>
        <taxon>Alsobacter</taxon>
    </lineage>
</organism>
<keyword evidence="4 6" id="KW-0413">Isomerase</keyword>
<evidence type="ECO:0000313" key="9">
    <source>
        <dbReference type="EMBL" id="XBO39710.1"/>
    </source>
</evidence>
<dbReference type="InterPro" id="IPR000748">
    <property type="entry name" value="PsdUridine_synth_RsuA/RluB/E/F"/>
</dbReference>
<dbReference type="Pfam" id="PF01479">
    <property type="entry name" value="S4"/>
    <property type="match status" value="1"/>
</dbReference>
<dbReference type="GO" id="GO:0120159">
    <property type="term" value="F:rRNA pseudouridine synthase activity"/>
    <property type="evidence" value="ECO:0007669"/>
    <property type="project" value="UniProtKB-ARBA"/>
</dbReference>
<dbReference type="Gene3D" id="3.30.70.580">
    <property type="entry name" value="Pseudouridine synthase I, catalytic domain, N-terminal subdomain"/>
    <property type="match status" value="1"/>
</dbReference>
<evidence type="ECO:0000256" key="2">
    <source>
        <dbReference type="ARBA" id="ARBA00008348"/>
    </source>
</evidence>
<dbReference type="AlphaFoldDB" id="A0AAU7JHS2"/>
<dbReference type="InterPro" id="IPR050343">
    <property type="entry name" value="RsuA_PseudoU_synthase"/>
</dbReference>
<evidence type="ECO:0000256" key="7">
    <source>
        <dbReference type="SAM" id="MobiDB-lite"/>
    </source>
</evidence>
<dbReference type="InterPro" id="IPR018496">
    <property type="entry name" value="PsdUridine_synth_RsuA/RluB_CS"/>
</dbReference>
<dbReference type="CDD" id="cd00165">
    <property type="entry name" value="S4"/>
    <property type="match status" value="1"/>
</dbReference>
<feature type="compositionally biased region" description="Basic and acidic residues" evidence="7">
    <location>
        <begin position="530"/>
        <end position="583"/>
    </location>
</feature>
<keyword evidence="3 5" id="KW-0694">RNA-binding</keyword>
<dbReference type="InterPro" id="IPR020094">
    <property type="entry name" value="TruA/RsuA/RluB/E/F_N"/>
</dbReference>
<protein>
    <recommendedName>
        <fullName evidence="6">Pseudouridine synthase</fullName>
        <ecNumber evidence="6">5.4.99.-</ecNumber>
    </recommendedName>
</protein>
<feature type="region of interest" description="Disordered" evidence="7">
    <location>
        <begin position="1"/>
        <end position="164"/>
    </location>
</feature>
<dbReference type="PANTHER" id="PTHR47683">
    <property type="entry name" value="PSEUDOURIDINE SYNTHASE FAMILY PROTEIN-RELATED"/>
    <property type="match status" value="1"/>
</dbReference>
<dbReference type="EC" id="5.4.99.-" evidence="6"/>
<feature type="compositionally biased region" description="Gly residues" evidence="7">
    <location>
        <begin position="39"/>
        <end position="51"/>
    </location>
</feature>
<dbReference type="GO" id="GO:0000455">
    <property type="term" value="P:enzyme-directed rRNA pseudouridine synthesis"/>
    <property type="evidence" value="ECO:0007669"/>
    <property type="project" value="UniProtKB-ARBA"/>
</dbReference>
<dbReference type="SUPFAM" id="SSF55120">
    <property type="entry name" value="Pseudouridine synthase"/>
    <property type="match status" value="1"/>
</dbReference>
<dbReference type="SMART" id="SM00363">
    <property type="entry name" value="S4"/>
    <property type="match status" value="1"/>
</dbReference>
<sequence>MSDRTNDRGGGGGKGRPPSRGGARGGAGGKPAGDRPARGPGGPKRPGGFGKDGPRDAAGPRAARPARPPRDAAERPARPPRDAGDRPRRDAAERPFRARGDEAGERRPGKPAGSAGPKRFGGGKDAGGARSAGPRKGAAPRTFSGDRAGGTRPGAEAAPAAPKREFSERIAKVIARAGLCSRRDAEAWIEEGRVAVNGVTLTSPALDVSAQDVVVVDGAPLPTRERTRLFLYHKPRGVVTTVRDPEGRRTVFDALPPGLPRVITVGRLDINTEGLLLLTNDGGLARVLSLPETGWLRKYRVRAYGEVTQPQLDALRDGVTIEGMHYGPIEASLDRAQGDNAWLTLGLREGKNREVKKILEHLGLQVNRLIRLSFGPFQLGDLPEGAADEVRTRVLQDQLGPELSAQAEVDFEAPVFVYDEDDFRPKARQDEADRRDRDDRRPTREGGAPASGREPVGGDSRQRRRSEPTVWGAPERDGPPRDRTRGRDRPDETLDEKPKPKRRHPMEPLTSVWRADDAEAMVPRGKIPRRGADPKLARAESAEKSHQRAGKVKDPKGRAVRVERIARDPAAHIREEAYVEKPRGRSRPSTGAPRGGDRPDGRKPYAGRSAEGPPRAERPKRNVWSDAPAEGERRAGPAKPSTFKPRTFKHRDGDAPRGAGERPARSFKPRGDRAPGEGRPGGDRPSRGDRPAGAGFKPRGDGPRGPRPGGPGGSRPGGSRPGGSRPGGSGGGRPPRRPREG</sequence>
<dbReference type="InterPro" id="IPR042092">
    <property type="entry name" value="PsdUridine_s_RsuA/RluB/E/F_cat"/>
</dbReference>
<feature type="compositionally biased region" description="Gly residues" evidence="7">
    <location>
        <begin position="22"/>
        <end position="31"/>
    </location>
</feature>
<dbReference type="SUPFAM" id="SSF55174">
    <property type="entry name" value="Alpha-L RNA-binding motif"/>
    <property type="match status" value="1"/>
</dbReference>
<reference evidence="9" key="1">
    <citation type="submission" date="2024-05" db="EMBL/GenBank/DDBJ databases">
        <authorList>
            <person name="Kim S."/>
            <person name="Heo J."/>
            <person name="Choi H."/>
            <person name="Choi Y."/>
            <person name="Kwon S.-W."/>
            <person name="Kim Y."/>
        </authorList>
    </citation>
    <scope>NUCLEOTIDE SEQUENCE</scope>
    <source>
        <strain evidence="9">KACC 23698</strain>
    </source>
</reference>